<evidence type="ECO:0000256" key="5">
    <source>
        <dbReference type="ARBA" id="ARBA00022824"/>
    </source>
</evidence>
<organism evidence="8 9">
    <name type="scientific">Aureococcus anophagefferens</name>
    <name type="common">Harmful bloom alga</name>
    <dbReference type="NCBI Taxonomy" id="44056"/>
    <lineage>
        <taxon>Eukaryota</taxon>
        <taxon>Sar</taxon>
        <taxon>Stramenopiles</taxon>
        <taxon>Ochrophyta</taxon>
        <taxon>Pelagophyceae</taxon>
        <taxon>Pelagomonadales</taxon>
        <taxon>Pelagomonadaceae</taxon>
        <taxon>Aureococcus</taxon>
    </lineage>
</organism>
<reference evidence="8 9" key="1">
    <citation type="submission" date="2024-03" db="EMBL/GenBank/DDBJ databases">
        <title>Aureococcus anophagefferens CCMP1851 and Kratosvirus quantuckense: Draft genome of a second virus-susceptible host strain in the model system.</title>
        <authorList>
            <person name="Chase E."/>
            <person name="Truchon A.R."/>
            <person name="Schepens W."/>
            <person name="Wilhelm S.W."/>
        </authorList>
    </citation>
    <scope>NUCLEOTIDE SEQUENCE [LARGE SCALE GENOMIC DNA]</scope>
    <source>
        <strain evidence="8 9">CCMP1851</strain>
    </source>
</reference>
<dbReference type="EMBL" id="JBBJCI010000367">
    <property type="protein sequence ID" value="KAK7232607.1"/>
    <property type="molecule type" value="Genomic_DNA"/>
</dbReference>
<evidence type="ECO:0000313" key="9">
    <source>
        <dbReference type="Proteomes" id="UP001363151"/>
    </source>
</evidence>
<keyword evidence="7" id="KW-0472">Membrane</keyword>
<dbReference type="PANTHER" id="PTHR12154:SF4">
    <property type="entry name" value="UDP-N-ACETYLGLUCOSAMINE TRANSFERASE SUBUNIT ALG14 HOMOLOG"/>
    <property type="match status" value="1"/>
</dbReference>
<evidence type="ECO:0000256" key="4">
    <source>
        <dbReference type="ARBA" id="ARBA00022692"/>
    </source>
</evidence>
<evidence type="ECO:0000313" key="8">
    <source>
        <dbReference type="EMBL" id="KAK7232607.1"/>
    </source>
</evidence>
<protein>
    <recommendedName>
        <fullName evidence="3">UDP-N-acetylglucosamine transferase subunit ALG14</fullName>
    </recommendedName>
</protein>
<comment type="caution">
    <text evidence="8">The sequence shown here is derived from an EMBL/GenBank/DDBJ whole genome shotgun (WGS) entry which is preliminary data.</text>
</comment>
<evidence type="ECO:0000256" key="6">
    <source>
        <dbReference type="ARBA" id="ARBA00022989"/>
    </source>
</evidence>
<proteinExistence type="inferred from homology"/>
<keyword evidence="5" id="KW-0256">Endoplasmic reticulum</keyword>
<evidence type="ECO:0000256" key="2">
    <source>
        <dbReference type="ARBA" id="ARBA00009731"/>
    </source>
</evidence>
<comment type="similarity">
    <text evidence="2">Belongs to the ALG14 family.</text>
</comment>
<evidence type="ECO:0000256" key="7">
    <source>
        <dbReference type="ARBA" id="ARBA00023136"/>
    </source>
</evidence>
<comment type="subcellular location">
    <subcellularLocation>
        <location evidence="1">Endoplasmic reticulum membrane</location>
        <topology evidence="1">Single-pass membrane protein</topology>
    </subcellularLocation>
</comment>
<keyword evidence="4" id="KW-0812">Transmembrane</keyword>
<dbReference type="Gene3D" id="3.40.50.2000">
    <property type="entry name" value="Glycogen Phosphorylase B"/>
    <property type="match status" value="1"/>
</dbReference>
<evidence type="ECO:0000256" key="3">
    <source>
        <dbReference type="ARBA" id="ARBA00017467"/>
    </source>
</evidence>
<evidence type="ECO:0000256" key="1">
    <source>
        <dbReference type="ARBA" id="ARBA00004389"/>
    </source>
</evidence>
<gene>
    <name evidence="8" type="primary">ALG14</name>
    <name evidence="8" type="ORF">SO694_00035139</name>
</gene>
<name>A0ABR1FKN2_AURAN</name>
<sequence length="211" mass="22411">MLNEALWHAYAERMIDGAAAAAALACFLLLTFYFHAAPRAAGDGRVPTLVVLGSGGHTTEMLRLLGGLDASRYGPVTLVVAASDTTSAAKAAGMLPPDLDATWATIPRAREVGQPFVAAVPTTLRALCAAAAVVHRARPRLVLCNGPGTCVPVAALGVAAGARLIFVESWCRVESLSLSGRLLYPVAHRFVVHWPRLRDRYPRAEYLGRIC</sequence>
<keyword evidence="6" id="KW-1133">Transmembrane helix</keyword>
<accession>A0ABR1FKN2</accession>
<dbReference type="PANTHER" id="PTHR12154">
    <property type="entry name" value="GLYCOSYL TRANSFERASE-RELATED"/>
    <property type="match status" value="1"/>
</dbReference>
<keyword evidence="9" id="KW-1185">Reference proteome</keyword>
<dbReference type="InterPro" id="IPR013969">
    <property type="entry name" value="Oligosacch_biosynth_Alg14"/>
</dbReference>
<dbReference type="Proteomes" id="UP001363151">
    <property type="component" value="Unassembled WGS sequence"/>
</dbReference>
<dbReference type="Pfam" id="PF08660">
    <property type="entry name" value="Alg14"/>
    <property type="match status" value="1"/>
</dbReference>